<protein>
    <submittedName>
        <fullName evidence="2">Uncharacterized protein</fullName>
    </submittedName>
</protein>
<name>A0AAD6YBP3_9AGAR</name>
<reference evidence="2" key="1">
    <citation type="submission" date="2023-03" db="EMBL/GenBank/DDBJ databases">
        <title>Massive genome expansion in bonnet fungi (Mycena s.s.) driven by repeated elements and novel gene families across ecological guilds.</title>
        <authorList>
            <consortium name="Lawrence Berkeley National Laboratory"/>
            <person name="Harder C.B."/>
            <person name="Miyauchi S."/>
            <person name="Viragh M."/>
            <person name="Kuo A."/>
            <person name="Thoen E."/>
            <person name="Andreopoulos B."/>
            <person name="Lu D."/>
            <person name="Skrede I."/>
            <person name="Drula E."/>
            <person name="Henrissat B."/>
            <person name="Morin E."/>
            <person name="Kohler A."/>
            <person name="Barry K."/>
            <person name="LaButti K."/>
            <person name="Morin E."/>
            <person name="Salamov A."/>
            <person name="Lipzen A."/>
            <person name="Mereny Z."/>
            <person name="Hegedus B."/>
            <person name="Baldrian P."/>
            <person name="Stursova M."/>
            <person name="Weitz H."/>
            <person name="Taylor A."/>
            <person name="Grigoriev I.V."/>
            <person name="Nagy L.G."/>
            <person name="Martin F."/>
            <person name="Kauserud H."/>
        </authorList>
    </citation>
    <scope>NUCLEOTIDE SEQUENCE</scope>
    <source>
        <strain evidence="2">9144</strain>
    </source>
</reference>
<gene>
    <name evidence="2" type="ORF">GGX14DRAFT_361970</name>
</gene>
<dbReference type="Proteomes" id="UP001219525">
    <property type="component" value="Unassembled WGS sequence"/>
</dbReference>
<accession>A0AAD6YBP3</accession>
<evidence type="ECO:0000256" key="1">
    <source>
        <dbReference type="SAM" id="MobiDB-lite"/>
    </source>
</evidence>
<dbReference type="EMBL" id="JARJCW010000024">
    <property type="protein sequence ID" value="KAJ7212181.1"/>
    <property type="molecule type" value="Genomic_DNA"/>
</dbReference>
<evidence type="ECO:0000313" key="2">
    <source>
        <dbReference type="EMBL" id="KAJ7212181.1"/>
    </source>
</evidence>
<organism evidence="2 3">
    <name type="scientific">Mycena pura</name>
    <dbReference type="NCBI Taxonomy" id="153505"/>
    <lineage>
        <taxon>Eukaryota</taxon>
        <taxon>Fungi</taxon>
        <taxon>Dikarya</taxon>
        <taxon>Basidiomycota</taxon>
        <taxon>Agaricomycotina</taxon>
        <taxon>Agaricomycetes</taxon>
        <taxon>Agaricomycetidae</taxon>
        <taxon>Agaricales</taxon>
        <taxon>Marasmiineae</taxon>
        <taxon>Mycenaceae</taxon>
        <taxon>Mycena</taxon>
    </lineage>
</organism>
<feature type="compositionally biased region" description="Acidic residues" evidence="1">
    <location>
        <begin position="115"/>
        <end position="130"/>
    </location>
</feature>
<comment type="caution">
    <text evidence="2">The sequence shown here is derived from an EMBL/GenBank/DDBJ whole genome shotgun (WGS) entry which is preliminary data.</text>
</comment>
<dbReference type="AlphaFoldDB" id="A0AAD6YBP3"/>
<sequence length="130" mass="14887">MDERAEDWTLRYREVTQCRIGHCFTGEYYSRFVPLEKVDCPCGEAFQTREHLLRDCPQYEEHRHILQSVSRDNSLPAILGTRDSITALAKFLKESGAFTKNGMPRHHIELPTFNDEPDPAESDGESDDGG</sequence>
<proteinExistence type="predicted"/>
<feature type="region of interest" description="Disordered" evidence="1">
    <location>
        <begin position="102"/>
        <end position="130"/>
    </location>
</feature>
<evidence type="ECO:0000313" key="3">
    <source>
        <dbReference type="Proteomes" id="UP001219525"/>
    </source>
</evidence>
<keyword evidence="3" id="KW-1185">Reference proteome</keyword>